<feature type="domain" description="Transposase putative helix-turn-helix" evidence="2">
    <location>
        <begin position="3"/>
        <end position="32"/>
    </location>
</feature>
<keyword evidence="4" id="KW-1185">Reference proteome</keyword>
<feature type="region of interest" description="Disordered" evidence="1">
    <location>
        <begin position="117"/>
        <end position="170"/>
    </location>
</feature>
<dbReference type="InterPro" id="IPR021027">
    <property type="entry name" value="Transposase_put_HTH"/>
</dbReference>
<feature type="compositionally biased region" description="Basic and acidic residues" evidence="1">
    <location>
        <begin position="138"/>
        <end position="151"/>
    </location>
</feature>
<sequence length="170" mass="19393">MSRYRLAPTPEQEQVMLSHCAHARYVWNLAVEQHGFWSRHRRCGAPGYGEQSRQLTEARAEFGWLRAGSQTVQQQALRDFAQAMGNFFAGTHRRPTWRRHGVHEGFRQVGVKPHQVVRSSRKWAAPTRPDSSARWWARRPDRPSLRGDAPGRRSGRTANPNLSSSPEATG</sequence>
<name>A0ABW1A515_9ACTN</name>
<evidence type="ECO:0000313" key="3">
    <source>
        <dbReference type="EMBL" id="MFC5748718.1"/>
    </source>
</evidence>
<proteinExistence type="predicted"/>
<reference evidence="4" key="1">
    <citation type="journal article" date="2019" name="Int. J. Syst. Evol. Microbiol.">
        <title>The Global Catalogue of Microorganisms (GCM) 10K type strain sequencing project: providing services to taxonomists for standard genome sequencing and annotation.</title>
        <authorList>
            <consortium name="The Broad Institute Genomics Platform"/>
            <consortium name="The Broad Institute Genome Sequencing Center for Infectious Disease"/>
            <person name="Wu L."/>
            <person name="Ma J."/>
        </authorList>
    </citation>
    <scope>NUCLEOTIDE SEQUENCE [LARGE SCALE GENOMIC DNA]</scope>
    <source>
        <strain evidence="4">KCTC 42087</strain>
    </source>
</reference>
<feature type="compositionally biased region" description="Polar residues" evidence="1">
    <location>
        <begin position="156"/>
        <end position="170"/>
    </location>
</feature>
<evidence type="ECO:0000313" key="4">
    <source>
        <dbReference type="Proteomes" id="UP001596074"/>
    </source>
</evidence>
<comment type="caution">
    <text evidence="3">The sequence shown here is derived from an EMBL/GenBank/DDBJ whole genome shotgun (WGS) entry which is preliminary data.</text>
</comment>
<dbReference type="Proteomes" id="UP001596074">
    <property type="component" value="Unassembled WGS sequence"/>
</dbReference>
<evidence type="ECO:0000259" key="2">
    <source>
        <dbReference type="Pfam" id="PF12323"/>
    </source>
</evidence>
<protein>
    <submittedName>
        <fullName evidence="3">Helix-turn-helix domain-containing protein</fullName>
    </submittedName>
</protein>
<dbReference type="Pfam" id="PF12323">
    <property type="entry name" value="HTH_OrfB_IS605"/>
    <property type="match status" value="1"/>
</dbReference>
<gene>
    <name evidence="3" type="ORF">ACFPZN_24140</name>
</gene>
<organism evidence="3 4">
    <name type="scientific">Actinomadura rugatobispora</name>
    <dbReference type="NCBI Taxonomy" id="1994"/>
    <lineage>
        <taxon>Bacteria</taxon>
        <taxon>Bacillati</taxon>
        <taxon>Actinomycetota</taxon>
        <taxon>Actinomycetes</taxon>
        <taxon>Streptosporangiales</taxon>
        <taxon>Thermomonosporaceae</taxon>
        <taxon>Actinomadura</taxon>
    </lineage>
</organism>
<accession>A0ABW1A515</accession>
<evidence type="ECO:0000256" key="1">
    <source>
        <dbReference type="SAM" id="MobiDB-lite"/>
    </source>
</evidence>
<dbReference type="EMBL" id="JBHSON010000035">
    <property type="protein sequence ID" value="MFC5748718.1"/>
    <property type="molecule type" value="Genomic_DNA"/>
</dbReference>
<dbReference type="RefSeq" id="WP_378284399.1">
    <property type="nucleotide sequence ID" value="NZ_JBHSON010000035.1"/>
</dbReference>